<feature type="domain" description="Trafficking protein particle complex subunit 11" evidence="3">
    <location>
        <begin position="348"/>
        <end position="610"/>
    </location>
</feature>
<proteinExistence type="predicted"/>
<dbReference type="OrthoDB" id="6278596at2759"/>
<name>A0A9P6L0F4_9AGAM</name>
<feature type="compositionally biased region" description="Basic residues" evidence="1">
    <location>
        <begin position="263"/>
        <end position="275"/>
    </location>
</feature>
<feature type="domain" description="Gryzun putative trafficking through Golgi" evidence="2">
    <location>
        <begin position="655"/>
        <end position="892"/>
    </location>
</feature>
<feature type="compositionally biased region" description="Pro residues" evidence="1">
    <location>
        <begin position="24"/>
        <end position="34"/>
    </location>
</feature>
<feature type="compositionally biased region" description="Pro residues" evidence="1">
    <location>
        <begin position="282"/>
        <end position="292"/>
    </location>
</feature>
<feature type="region of interest" description="Disordered" evidence="1">
    <location>
        <begin position="263"/>
        <end position="292"/>
    </location>
</feature>
<dbReference type="PANTHER" id="PTHR14374:SF0">
    <property type="entry name" value="TRAFFICKING PROTEIN PARTICLE COMPLEX SUBUNIT 11"/>
    <property type="match status" value="1"/>
</dbReference>
<dbReference type="Proteomes" id="UP000736335">
    <property type="component" value="Unassembled WGS sequence"/>
</dbReference>
<feature type="compositionally biased region" description="Basic and acidic residues" evidence="1">
    <location>
        <begin position="158"/>
        <end position="174"/>
    </location>
</feature>
<dbReference type="EMBL" id="WIUZ02000026">
    <property type="protein sequence ID" value="KAF9777873.1"/>
    <property type="molecule type" value="Genomic_DNA"/>
</dbReference>
<protein>
    <submittedName>
        <fullName evidence="4">Gryzun, putative trafficking through golgi-domain-containing protein</fullName>
    </submittedName>
</protein>
<dbReference type="PANTHER" id="PTHR14374">
    <property type="entry name" value="FOIE GRAS"/>
    <property type="match status" value="1"/>
</dbReference>
<feature type="compositionally biased region" description="Low complexity" evidence="1">
    <location>
        <begin position="101"/>
        <end position="112"/>
    </location>
</feature>
<evidence type="ECO:0000259" key="2">
    <source>
        <dbReference type="Pfam" id="PF07919"/>
    </source>
</evidence>
<feature type="region of interest" description="Disordered" evidence="1">
    <location>
        <begin position="150"/>
        <end position="184"/>
    </location>
</feature>
<feature type="region of interest" description="Disordered" evidence="1">
    <location>
        <begin position="87"/>
        <end position="112"/>
    </location>
</feature>
<accession>A0A9P6L0F4</accession>
<comment type="caution">
    <text evidence="4">The sequence shown here is derived from an EMBL/GenBank/DDBJ whole genome shotgun (WGS) entry which is preliminary data.</text>
</comment>
<evidence type="ECO:0000313" key="4">
    <source>
        <dbReference type="EMBL" id="KAF9777873.1"/>
    </source>
</evidence>
<sequence length="1266" mass="141960">MNSYPTELLAQLAPVMFVAGLNPPKSPAPQPVTPTTPSTPRAQDSFTPLITRLRTTLSAVRQVSIWQSEKTKTFQIVLVDKDVRFPPRKLHPPDDYPDQTPRSPLSPLTPSSPLYPDGLVAPVWIRKHTSFVPSVFVLFLHLFEFPPHTPRSPLDLPDQDRERQREAEERRQDSELAAEIAQRKKATNERTIKLTVVLLASRRMLDDTALDSRLTYIRRQSGLDSRASLFVLSPVSQSELNEFVQSLQQALYEPAVDYYTSHSKRVRRKRNRHTHGNSISYPTPPVSSVPVPRPLRPEGWTVRYEYKMACFAEFRGEDEVALKHYQDAYSALLLMFASITTLPPRTKRWAEAKVLADSIDIKICKLYLYNNEHSLALSFHNTHIRKFCDFSRIWGAGENTFEFWSWMARQQRVMAELLEHGMRSTLVLPVHRPSLLETPVTMPSQQSDALTSLGVNPAHALQHPAFYYYTAARYTEKRREMFTAALELEARGAVAKLSPGFANEKKVDHFSLVVEMYTRSYELFKQRVPSGTSQHNLGRLIFHVAYLIAQTYYASEQFDMAIKFFERIAKTYRKEQWDVMLRPLLSIWYSCAQQTGNMELSVQLLLEMLGHGSITDDAEHLEETLYGVLNSTVPSSQDPLVVELLNFQSIFRIWTHFWETEVYVGQPATFQLTISMPEDISLSSLSFASVSVYFSDDTSTPLVIHHSDDAPDSEKKVRRVALGNVSQYLFDAGGAAEGEANTIQAYLRWGSGVSITFMGTLQLEVPGTLKLAKVVLTVKHNSWWIELPIKLNELQNYGDRTLETPQWLTSVDPPRHLPVKLGDCTTATVRSRPHQLHVLISHSGPAYLDEEYPITIKITNADENVLDVTFDVILHPPEDDSSANRIILEDEESTSLIRGVRFGVLEPGAETVKTLYLLNTGAIGDRTLDVSIRSQSITQRPSSPVPRTPGSAGLQDVNETLQTLVVPTAQAIRVTSHVTYQRPLQPQPGLADLRMYGNDFWEDSVSGEATITSVFRCVASCGLKLESIQFESQEHTMARLIDCSLDNIEPEDTADDWLTGDEFTTICRVTVSQPEGSKSNIPTPGVYVVRWRRLLPDGEPGTLSTTKFALPPLNPPSDDLVALLDLPSTGRLHVPMVMRLTVRNSDSSRTAVVTVHLEPDPSDGFVVAGLRSGRIPMLLPETEATLCWKLIPVECGFARVPKIKVIDRRKAIVPPGQEPPDPPPEPGSDAEGDIVKLVDVRWDGRTGGGEEARATGDIGSILILPQ</sequence>
<evidence type="ECO:0000259" key="3">
    <source>
        <dbReference type="Pfam" id="PF11817"/>
    </source>
</evidence>
<dbReference type="Pfam" id="PF07919">
    <property type="entry name" value="Gryzun"/>
    <property type="match status" value="1"/>
</dbReference>
<dbReference type="Pfam" id="PF11817">
    <property type="entry name" value="Foie-gras_1"/>
    <property type="match status" value="1"/>
</dbReference>
<feature type="region of interest" description="Disordered" evidence="1">
    <location>
        <begin position="1212"/>
        <end position="1234"/>
    </location>
</feature>
<gene>
    <name evidence="4" type="ORF">BJ322DRAFT_1114644</name>
</gene>
<keyword evidence="5" id="KW-1185">Reference proteome</keyword>
<feature type="region of interest" description="Disordered" evidence="1">
    <location>
        <begin position="24"/>
        <end position="44"/>
    </location>
</feature>
<feature type="region of interest" description="Disordered" evidence="1">
    <location>
        <begin position="934"/>
        <end position="953"/>
    </location>
</feature>
<dbReference type="InterPro" id="IPR012880">
    <property type="entry name" value="Gryzun"/>
</dbReference>
<evidence type="ECO:0000256" key="1">
    <source>
        <dbReference type="SAM" id="MobiDB-lite"/>
    </source>
</evidence>
<organism evidence="4 5">
    <name type="scientific">Thelephora terrestris</name>
    <dbReference type="NCBI Taxonomy" id="56493"/>
    <lineage>
        <taxon>Eukaryota</taxon>
        <taxon>Fungi</taxon>
        <taxon>Dikarya</taxon>
        <taxon>Basidiomycota</taxon>
        <taxon>Agaricomycotina</taxon>
        <taxon>Agaricomycetes</taxon>
        <taxon>Thelephorales</taxon>
        <taxon>Thelephoraceae</taxon>
        <taxon>Thelephora</taxon>
    </lineage>
</organism>
<dbReference type="AlphaFoldDB" id="A0A9P6L0F4"/>
<reference evidence="4" key="2">
    <citation type="submission" date="2020-11" db="EMBL/GenBank/DDBJ databases">
        <authorList>
            <consortium name="DOE Joint Genome Institute"/>
            <person name="Kuo A."/>
            <person name="Miyauchi S."/>
            <person name="Kiss E."/>
            <person name="Drula E."/>
            <person name="Kohler A."/>
            <person name="Sanchez-Garcia M."/>
            <person name="Andreopoulos B."/>
            <person name="Barry K.W."/>
            <person name="Bonito G."/>
            <person name="Buee M."/>
            <person name="Carver A."/>
            <person name="Chen C."/>
            <person name="Cichocki N."/>
            <person name="Clum A."/>
            <person name="Culley D."/>
            <person name="Crous P.W."/>
            <person name="Fauchery L."/>
            <person name="Girlanda M."/>
            <person name="Hayes R."/>
            <person name="Keri Z."/>
            <person name="Labutti K."/>
            <person name="Lipzen A."/>
            <person name="Lombard V."/>
            <person name="Magnuson J."/>
            <person name="Maillard F."/>
            <person name="Morin E."/>
            <person name="Murat C."/>
            <person name="Nolan M."/>
            <person name="Ohm R."/>
            <person name="Pangilinan J."/>
            <person name="Pereira M."/>
            <person name="Perotto S."/>
            <person name="Peter M."/>
            <person name="Riley R."/>
            <person name="Sitrit Y."/>
            <person name="Stielow B."/>
            <person name="Szollosi G."/>
            <person name="Zifcakova L."/>
            <person name="Stursova M."/>
            <person name="Spatafora J.W."/>
            <person name="Tedersoo L."/>
            <person name="Vaario L.-M."/>
            <person name="Yamada A."/>
            <person name="Yan M."/>
            <person name="Wang P."/>
            <person name="Xu J."/>
            <person name="Bruns T."/>
            <person name="Baldrian P."/>
            <person name="Vilgalys R."/>
            <person name="Henrissat B."/>
            <person name="Grigoriev I.V."/>
            <person name="Hibbett D."/>
            <person name="Nagy L.G."/>
            <person name="Martin F.M."/>
        </authorList>
    </citation>
    <scope>NUCLEOTIDE SEQUENCE</scope>
    <source>
        <strain evidence="4">UH-Tt-Lm1</strain>
    </source>
</reference>
<reference evidence="4" key="1">
    <citation type="journal article" date="2020" name="Nat. Commun.">
        <title>Large-scale genome sequencing of mycorrhizal fungi provides insights into the early evolution of symbiotic traits.</title>
        <authorList>
            <person name="Miyauchi S."/>
            <person name="Kiss E."/>
            <person name="Kuo A."/>
            <person name="Drula E."/>
            <person name="Kohler A."/>
            <person name="Sanchez-Garcia M."/>
            <person name="Morin E."/>
            <person name="Andreopoulos B."/>
            <person name="Barry K.W."/>
            <person name="Bonito G."/>
            <person name="Buee M."/>
            <person name="Carver A."/>
            <person name="Chen C."/>
            <person name="Cichocki N."/>
            <person name="Clum A."/>
            <person name="Culley D."/>
            <person name="Crous P.W."/>
            <person name="Fauchery L."/>
            <person name="Girlanda M."/>
            <person name="Hayes R.D."/>
            <person name="Keri Z."/>
            <person name="LaButti K."/>
            <person name="Lipzen A."/>
            <person name="Lombard V."/>
            <person name="Magnuson J."/>
            <person name="Maillard F."/>
            <person name="Murat C."/>
            <person name="Nolan M."/>
            <person name="Ohm R.A."/>
            <person name="Pangilinan J."/>
            <person name="Pereira M.F."/>
            <person name="Perotto S."/>
            <person name="Peter M."/>
            <person name="Pfister S."/>
            <person name="Riley R."/>
            <person name="Sitrit Y."/>
            <person name="Stielow J.B."/>
            <person name="Szollosi G."/>
            <person name="Zifcakova L."/>
            <person name="Stursova M."/>
            <person name="Spatafora J.W."/>
            <person name="Tedersoo L."/>
            <person name="Vaario L.M."/>
            <person name="Yamada A."/>
            <person name="Yan M."/>
            <person name="Wang P."/>
            <person name="Xu J."/>
            <person name="Bruns T."/>
            <person name="Baldrian P."/>
            <person name="Vilgalys R."/>
            <person name="Dunand C."/>
            <person name="Henrissat B."/>
            <person name="Grigoriev I.V."/>
            <person name="Hibbett D."/>
            <person name="Nagy L.G."/>
            <person name="Martin F.M."/>
        </authorList>
    </citation>
    <scope>NUCLEOTIDE SEQUENCE</scope>
    <source>
        <strain evidence="4">UH-Tt-Lm1</strain>
    </source>
</reference>
<feature type="compositionally biased region" description="Pro residues" evidence="1">
    <location>
        <begin position="1216"/>
        <end position="1226"/>
    </location>
</feature>
<evidence type="ECO:0000313" key="5">
    <source>
        <dbReference type="Proteomes" id="UP000736335"/>
    </source>
</evidence>
<dbReference type="InterPro" id="IPR021773">
    <property type="entry name" value="TPC11"/>
</dbReference>